<evidence type="ECO:0000313" key="7">
    <source>
        <dbReference type="Proteomes" id="UP000589626"/>
    </source>
</evidence>
<dbReference type="PROSITE" id="PS51128">
    <property type="entry name" value="ZF_DKSA_2"/>
    <property type="match status" value="1"/>
</dbReference>
<dbReference type="RefSeq" id="WP_183591691.1">
    <property type="nucleotide sequence ID" value="NZ_JACHWR010000001.1"/>
</dbReference>
<keyword evidence="1" id="KW-0479">Metal-binding</keyword>
<evidence type="ECO:0000256" key="4">
    <source>
        <dbReference type="PROSITE-ProRule" id="PRU00510"/>
    </source>
</evidence>
<dbReference type="GO" id="GO:0008270">
    <property type="term" value="F:zinc ion binding"/>
    <property type="evidence" value="ECO:0007669"/>
    <property type="project" value="UniProtKB-KW"/>
</dbReference>
<dbReference type="Proteomes" id="UP000589626">
    <property type="component" value="Unassembled WGS sequence"/>
</dbReference>
<sequence>MNTPTPTATTDSLTTATLAQLGQALGEAAANRLDQIERLPLAEDDQVAAVQRSALRQTLGEITAAQQRIADGTFGRCTSCGEPISLERLEFRPWSATCVACAGR</sequence>
<comment type="caution">
    <text evidence="6">The sequence shown here is derived from an EMBL/GenBank/DDBJ whole genome shotgun (WGS) entry which is preliminary data.</text>
</comment>
<evidence type="ECO:0000256" key="2">
    <source>
        <dbReference type="ARBA" id="ARBA00022771"/>
    </source>
</evidence>
<dbReference type="PANTHER" id="PTHR33823">
    <property type="entry name" value="RNA POLYMERASE-BINDING TRANSCRIPTION FACTOR DKSA-RELATED"/>
    <property type="match status" value="1"/>
</dbReference>
<keyword evidence="7" id="KW-1185">Reference proteome</keyword>
<dbReference type="PANTHER" id="PTHR33823:SF4">
    <property type="entry name" value="GENERAL STRESS PROTEIN 16O"/>
    <property type="match status" value="1"/>
</dbReference>
<accession>A0A7W4VU64</accession>
<feature type="zinc finger region" description="dksA C4-type" evidence="4">
    <location>
        <begin position="77"/>
        <end position="101"/>
    </location>
</feature>
<name>A0A7W4VU64_9ACTN</name>
<proteinExistence type="predicted"/>
<dbReference type="AlphaFoldDB" id="A0A7W4VU64"/>
<keyword evidence="3" id="KW-0862">Zinc</keyword>
<feature type="domain" description="Zinc finger DksA/TraR C4-type" evidence="5">
    <location>
        <begin position="72"/>
        <end position="104"/>
    </location>
</feature>
<dbReference type="EMBL" id="JACHWR010000001">
    <property type="protein sequence ID" value="MBB3041831.1"/>
    <property type="molecule type" value="Genomic_DNA"/>
</dbReference>
<gene>
    <name evidence="6" type="ORF">FHU40_001632</name>
</gene>
<dbReference type="Gene3D" id="1.20.120.910">
    <property type="entry name" value="DksA, coiled-coil domain"/>
    <property type="match status" value="1"/>
</dbReference>
<reference evidence="6 7" key="1">
    <citation type="submission" date="2020-08" db="EMBL/GenBank/DDBJ databases">
        <title>Sequencing the genomes of 1000 actinobacteria strains.</title>
        <authorList>
            <person name="Klenk H.-P."/>
        </authorList>
    </citation>
    <scope>NUCLEOTIDE SEQUENCE [LARGE SCALE GENOMIC DNA]</scope>
    <source>
        <strain evidence="6 7">DSM 105498</strain>
    </source>
</reference>
<protein>
    <submittedName>
        <fullName evidence="6">DnaK suppressor protein</fullName>
    </submittedName>
</protein>
<organism evidence="6 7">
    <name type="scientific">Nocardioides soli</name>
    <dbReference type="NCBI Taxonomy" id="1036020"/>
    <lineage>
        <taxon>Bacteria</taxon>
        <taxon>Bacillati</taxon>
        <taxon>Actinomycetota</taxon>
        <taxon>Actinomycetes</taxon>
        <taxon>Propionibacteriales</taxon>
        <taxon>Nocardioidaceae</taxon>
        <taxon>Nocardioides</taxon>
    </lineage>
</organism>
<dbReference type="SUPFAM" id="SSF57716">
    <property type="entry name" value="Glucocorticoid receptor-like (DNA-binding domain)"/>
    <property type="match status" value="1"/>
</dbReference>
<evidence type="ECO:0000313" key="6">
    <source>
        <dbReference type="EMBL" id="MBB3041831.1"/>
    </source>
</evidence>
<evidence type="ECO:0000256" key="1">
    <source>
        <dbReference type="ARBA" id="ARBA00022723"/>
    </source>
</evidence>
<dbReference type="InterPro" id="IPR000962">
    <property type="entry name" value="Znf_DskA_TraR"/>
</dbReference>
<evidence type="ECO:0000259" key="5">
    <source>
        <dbReference type="Pfam" id="PF01258"/>
    </source>
</evidence>
<keyword evidence="2" id="KW-0863">Zinc-finger</keyword>
<evidence type="ECO:0000256" key="3">
    <source>
        <dbReference type="ARBA" id="ARBA00022833"/>
    </source>
</evidence>
<dbReference type="Pfam" id="PF01258">
    <property type="entry name" value="zf-dskA_traR"/>
    <property type="match status" value="1"/>
</dbReference>